<feature type="domain" description="Cyclic nucleotide-binding" evidence="18">
    <location>
        <begin position="226"/>
        <end position="349"/>
    </location>
</feature>
<evidence type="ECO:0000256" key="14">
    <source>
        <dbReference type="PIRSR" id="PIRSR000559-2"/>
    </source>
</evidence>
<dbReference type="FunFam" id="1.10.510.10:FF:000096">
    <property type="entry name" value="cGMP-dependent protein kinase"/>
    <property type="match status" value="1"/>
</dbReference>
<evidence type="ECO:0000256" key="13">
    <source>
        <dbReference type="PIRSR" id="PIRSR000559-1"/>
    </source>
</evidence>
<comment type="catalytic activity">
    <reaction evidence="10 12">
        <text>L-threonyl-[protein] + ATP = O-phospho-L-threonyl-[protein] + ADP + H(+)</text>
        <dbReference type="Rhea" id="RHEA:46608"/>
        <dbReference type="Rhea" id="RHEA-COMP:11060"/>
        <dbReference type="Rhea" id="RHEA-COMP:11605"/>
        <dbReference type="ChEBI" id="CHEBI:15378"/>
        <dbReference type="ChEBI" id="CHEBI:30013"/>
        <dbReference type="ChEBI" id="CHEBI:30616"/>
        <dbReference type="ChEBI" id="CHEBI:61977"/>
        <dbReference type="ChEBI" id="CHEBI:456216"/>
        <dbReference type="EC" id="2.7.11.12"/>
    </reaction>
</comment>
<protein>
    <recommendedName>
        <fullName evidence="2 12">cGMP-dependent protein kinase</fullName>
        <ecNumber evidence="2 12">2.7.11.12</ecNumber>
    </recommendedName>
</protein>
<evidence type="ECO:0000256" key="16">
    <source>
        <dbReference type="SAM" id="MobiDB-lite"/>
    </source>
</evidence>
<evidence type="ECO:0000256" key="4">
    <source>
        <dbReference type="ARBA" id="ARBA00022535"/>
    </source>
</evidence>
<accession>A0AAW2GIT2</accession>
<dbReference type="Gene3D" id="2.60.120.10">
    <property type="entry name" value="Jelly Rolls"/>
    <property type="match status" value="2"/>
</dbReference>
<feature type="domain" description="Cyclic nucleotide-binding" evidence="18">
    <location>
        <begin position="107"/>
        <end position="223"/>
    </location>
</feature>
<feature type="region of interest" description="Disordered" evidence="16">
    <location>
        <begin position="651"/>
        <end position="675"/>
    </location>
</feature>
<comment type="catalytic activity">
    <reaction evidence="11">
        <text>L-seryl-[protein] + ATP = O-phospho-L-seryl-[protein] + ADP + H(+)</text>
        <dbReference type="Rhea" id="RHEA:17989"/>
        <dbReference type="Rhea" id="RHEA-COMP:9863"/>
        <dbReference type="Rhea" id="RHEA-COMP:11604"/>
        <dbReference type="ChEBI" id="CHEBI:15378"/>
        <dbReference type="ChEBI" id="CHEBI:29999"/>
        <dbReference type="ChEBI" id="CHEBI:30616"/>
        <dbReference type="ChEBI" id="CHEBI:83421"/>
        <dbReference type="ChEBI" id="CHEBI:456216"/>
        <dbReference type="EC" id="2.7.11.12"/>
    </reaction>
</comment>
<dbReference type="Proteomes" id="UP001430953">
    <property type="component" value="Unassembled WGS sequence"/>
</dbReference>
<gene>
    <name evidence="20" type="ORF">PUN28_005375</name>
</gene>
<evidence type="ECO:0000256" key="7">
    <source>
        <dbReference type="ARBA" id="ARBA00022777"/>
    </source>
</evidence>
<dbReference type="PROSITE" id="PS50011">
    <property type="entry name" value="PROTEIN_KINASE_DOM"/>
    <property type="match status" value="1"/>
</dbReference>
<dbReference type="InterPro" id="IPR035014">
    <property type="entry name" value="STKc_cGK"/>
</dbReference>
<keyword evidence="3 12" id="KW-0723">Serine/threonine-protein kinase</keyword>
<feature type="binding site" evidence="14 15">
    <location>
        <position position="394"/>
    </location>
    <ligand>
        <name>ATP</name>
        <dbReference type="ChEBI" id="CHEBI:30616"/>
    </ligand>
</feature>
<dbReference type="InterPro" id="IPR011009">
    <property type="entry name" value="Kinase-like_dom_sf"/>
</dbReference>
<dbReference type="PROSITE" id="PS51285">
    <property type="entry name" value="AGC_KINASE_CTER"/>
    <property type="match status" value="1"/>
</dbReference>
<evidence type="ECO:0000256" key="6">
    <source>
        <dbReference type="ARBA" id="ARBA00022741"/>
    </source>
</evidence>
<dbReference type="InterPro" id="IPR018490">
    <property type="entry name" value="cNMP-bd_dom_sf"/>
</dbReference>
<dbReference type="FunFam" id="2.60.120.10:FF:000064">
    <property type="entry name" value="cGMP-dependent protein kinase, isozyme"/>
    <property type="match status" value="1"/>
</dbReference>
<keyword evidence="8 12" id="KW-0067">ATP-binding</keyword>
<feature type="domain" description="AGC-kinase C-terminal" evidence="19">
    <location>
        <begin position="624"/>
        <end position="675"/>
    </location>
</feature>
<organism evidence="20 21">
    <name type="scientific">Cardiocondyla obscurior</name>
    <dbReference type="NCBI Taxonomy" id="286306"/>
    <lineage>
        <taxon>Eukaryota</taxon>
        <taxon>Metazoa</taxon>
        <taxon>Ecdysozoa</taxon>
        <taxon>Arthropoda</taxon>
        <taxon>Hexapoda</taxon>
        <taxon>Insecta</taxon>
        <taxon>Pterygota</taxon>
        <taxon>Neoptera</taxon>
        <taxon>Endopterygota</taxon>
        <taxon>Hymenoptera</taxon>
        <taxon>Apocrita</taxon>
        <taxon>Aculeata</taxon>
        <taxon>Formicoidea</taxon>
        <taxon>Formicidae</taxon>
        <taxon>Myrmicinae</taxon>
        <taxon>Cardiocondyla</taxon>
    </lineage>
</organism>
<dbReference type="InterPro" id="IPR000595">
    <property type="entry name" value="cNMP-bd_dom"/>
</dbReference>
<evidence type="ECO:0000256" key="2">
    <source>
        <dbReference type="ARBA" id="ARBA00012428"/>
    </source>
</evidence>
<dbReference type="AlphaFoldDB" id="A0AAW2GIT2"/>
<dbReference type="GO" id="GO:0004692">
    <property type="term" value="F:cGMP-dependent protein kinase activity"/>
    <property type="evidence" value="ECO:0007669"/>
    <property type="project" value="UniProtKB-EC"/>
</dbReference>
<dbReference type="CDD" id="cd00038">
    <property type="entry name" value="CAP_ED"/>
    <property type="match status" value="2"/>
</dbReference>
<name>A0AAW2GIT2_9HYME</name>
<dbReference type="FunFam" id="2.60.120.10:FF:000035">
    <property type="entry name" value="cGMP-dependent protein kinase"/>
    <property type="match status" value="1"/>
</dbReference>
<keyword evidence="21" id="KW-1185">Reference proteome</keyword>
<dbReference type="InterPro" id="IPR018488">
    <property type="entry name" value="cNMP-bd_CS"/>
</dbReference>
<comment type="similarity">
    <text evidence="1 12">Belongs to the protein kinase superfamily. AGC Ser/Thr protein kinase family. cGMP subfamily.</text>
</comment>
<evidence type="ECO:0000259" key="17">
    <source>
        <dbReference type="PROSITE" id="PS50011"/>
    </source>
</evidence>
<feature type="domain" description="Protein kinase" evidence="17">
    <location>
        <begin position="364"/>
        <end position="623"/>
    </location>
</feature>
<evidence type="ECO:0000256" key="5">
    <source>
        <dbReference type="ARBA" id="ARBA00022679"/>
    </source>
</evidence>
<dbReference type="InterPro" id="IPR008271">
    <property type="entry name" value="Ser/Thr_kinase_AS"/>
</dbReference>
<reference evidence="20 21" key="1">
    <citation type="submission" date="2023-03" db="EMBL/GenBank/DDBJ databases">
        <title>High recombination rates correlate with genetic variation in Cardiocondyla obscurior ants.</title>
        <authorList>
            <person name="Errbii M."/>
        </authorList>
    </citation>
    <scope>NUCLEOTIDE SEQUENCE [LARGE SCALE GENOMIC DNA]</scope>
    <source>
        <strain evidence="20">Alpha-2009</strain>
        <tissue evidence="20">Whole body</tissue>
    </source>
</reference>
<dbReference type="Gene3D" id="1.10.510.10">
    <property type="entry name" value="Transferase(Phosphotransferase) domain 1"/>
    <property type="match status" value="1"/>
</dbReference>
<evidence type="ECO:0000256" key="8">
    <source>
        <dbReference type="ARBA" id="ARBA00022840"/>
    </source>
</evidence>
<dbReference type="SUPFAM" id="SSF51206">
    <property type="entry name" value="cAMP-binding domain-like"/>
    <property type="match status" value="2"/>
</dbReference>
<dbReference type="InterPro" id="IPR017441">
    <property type="entry name" value="Protein_kinase_ATP_BS"/>
</dbReference>
<dbReference type="SMART" id="SM00100">
    <property type="entry name" value="cNMP"/>
    <property type="match status" value="2"/>
</dbReference>
<evidence type="ECO:0000256" key="12">
    <source>
        <dbReference type="PIRNR" id="PIRNR000559"/>
    </source>
</evidence>
<dbReference type="PROSITE" id="PS00888">
    <property type="entry name" value="CNMP_BINDING_1"/>
    <property type="match status" value="2"/>
</dbReference>
<dbReference type="CDD" id="cd12086">
    <property type="entry name" value="DD_cGKI-beta"/>
    <property type="match status" value="1"/>
</dbReference>
<dbReference type="Gene3D" id="1.20.5.170">
    <property type="match status" value="1"/>
</dbReference>
<evidence type="ECO:0000256" key="1">
    <source>
        <dbReference type="ARBA" id="ARBA00006352"/>
    </source>
</evidence>
<dbReference type="SUPFAM" id="SSF56112">
    <property type="entry name" value="Protein kinase-like (PK-like)"/>
    <property type="match status" value="1"/>
</dbReference>
<dbReference type="PROSITE" id="PS00889">
    <property type="entry name" value="CNMP_BINDING_2"/>
    <property type="match status" value="2"/>
</dbReference>
<keyword evidence="6 12" id="KW-0547">Nucleotide-binding</keyword>
<evidence type="ECO:0000259" key="19">
    <source>
        <dbReference type="PROSITE" id="PS51285"/>
    </source>
</evidence>
<keyword evidence="9 12" id="KW-0142">cGMP-binding</keyword>
<dbReference type="Pfam" id="PF00069">
    <property type="entry name" value="Pkinase"/>
    <property type="match status" value="1"/>
</dbReference>
<keyword evidence="5 12" id="KW-0808">Transferase</keyword>
<dbReference type="PROSITE" id="PS50042">
    <property type="entry name" value="CNMP_BINDING_3"/>
    <property type="match status" value="2"/>
</dbReference>
<dbReference type="SMART" id="SM00133">
    <property type="entry name" value="S_TK_X"/>
    <property type="match status" value="1"/>
</dbReference>
<sequence length="675" mass="77436">MDSIRDLKRLLYERTEALRHRDEIVDVLEKALEERDAIIHYLQNEIDKFRQIVDLSLAPTVINSNQRLKRQAISAEPLRCDTKPVVKFPKPQRSRELIKSAILDNDFMKNLELTQIREIVDCMYPVTFPAGSTIIQEGDVGSTVFVMEEGKVEVSRDGKYLSTLQQKGKVLGELAILYNCKRTATITAATDCQLWAIDRQCFQTIMMRTGLSRQAEYTDFLKSVPIFKNLPEETLIKISDVLEETFYNNGDYIVRQGARGDTFFIISRGQVRVTIKQPDTTEEKYIRTLRKGDFFGEKALQGDDLRTANIIADDPEGVSCLVIDRETFNQLISSLDEIRTRYRDELVERRRLNEEFRDVRLQDLRTIATLGVGGFGRVELVQIAGDNTRSFALKQMKKAQIVETRQQQHIMSEKRIMGEADCDFVVKLFKTFKDRKYLYMLMEACLGGELWTVLRDKGHFDDGTTRFYTACVVEAFDYLHSRNIIYRDLKPENLLLDNQGYVKLVDFGFAKRLDNGRKTWTFCGTPEYVAPEVILNKGHDISADYWSLGVLMFELLTGTPPFTGADPMKTYNIILKGIDAIEFPRSITRNATALIKKLCRDNPAERLGYQRGGISEIQKHKWFDGFNWEGLKTRTLEPPILPRVQGATDTANFDAYPADSDPPPPDDISGWDNDF</sequence>
<evidence type="ECO:0000256" key="11">
    <source>
        <dbReference type="ARBA" id="ARBA00047462"/>
    </source>
</evidence>
<dbReference type="CDD" id="cd05572">
    <property type="entry name" value="STKc_cGK"/>
    <property type="match status" value="1"/>
</dbReference>
<evidence type="ECO:0000259" key="18">
    <source>
        <dbReference type="PROSITE" id="PS50042"/>
    </source>
</evidence>
<feature type="active site" description="Proton acceptor" evidence="13">
    <location>
        <position position="488"/>
    </location>
</feature>
<dbReference type="InterPro" id="IPR000719">
    <property type="entry name" value="Prot_kinase_dom"/>
</dbReference>
<feature type="binding site" evidence="14">
    <location>
        <begin position="370"/>
        <end position="378"/>
    </location>
    <ligand>
        <name>ATP</name>
        <dbReference type="ChEBI" id="CHEBI:30616"/>
    </ligand>
</feature>
<dbReference type="SMART" id="SM00220">
    <property type="entry name" value="S_TKc"/>
    <property type="match status" value="1"/>
</dbReference>
<evidence type="ECO:0000313" key="21">
    <source>
        <dbReference type="Proteomes" id="UP001430953"/>
    </source>
</evidence>
<dbReference type="InterPro" id="IPR014710">
    <property type="entry name" value="RmlC-like_jellyroll"/>
</dbReference>
<dbReference type="PANTHER" id="PTHR24353:SF111">
    <property type="match status" value="1"/>
</dbReference>
<dbReference type="PROSITE" id="PS00108">
    <property type="entry name" value="PROTEIN_KINASE_ST"/>
    <property type="match status" value="1"/>
</dbReference>
<dbReference type="InterPro" id="IPR000961">
    <property type="entry name" value="AGC-kinase_C"/>
</dbReference>
<proteinExistence type="inferred from homology"/>
<dbReference type="GO" id="GO:0030553">
    <property type="term" value="F:cGMP binding"/>
    <property type="evidence" value="ECO:0007669"/>
    <property type="project" value="UniProtKB-KW"/>
</dbReference>
<dbReference type="PROSITE" id="PS00107">
    <property type="entry name" value="PROTEIN_KINASE_ATP"/>
    <property type="match status" value="1"/>
</dbReference>
<dbReference type="EC" id="2.7.11.12" evidence="2 12"/>
<evidence type="ECO:0000256" key="9">
    <source>
        <dbReference type="ARBA" id="ARBA00022992"/>
    </source>
</evidence>
<dbReference type="Gene3D" id="3.30.200.20">
    <property type="entry name" value="Phosphorylase Kinase, domain 1"/>
    <property type="match status" value="1"/>
</dbReference>
<keyword evidence="7 12" id="KW-0418">Kinase</keyword>
<evidence type="ECO:0000256" key="15">
    <source>
        <dbReference type="PROSITE-ProRule" id="PRU10141"/>
    </source>
</evidence>
<dbReference type="PIRSF" id="PIRSF000559">
    <property type="entry name" value="cGMP-dep_kinase"/>
    <property type="match status" value="1"/>
</dbReference>
<dbReference type="GO" id="GO:0005524">
    <property type="term" value="F:ATP binding"/>
    <property type="evidence" value="ECO:0007669"/>
    <property type="project" value="UniProtKB-UniRule"/>
</dbReference>
<evidence type="ECO:0000313" key="20">
    <source>
        <dbReference type="EMBL" id="KAL0126994.1"/>
    </source>
</evidence>
<evidence type="ECO:0000256" key="3">
    <source>
        <dbReference type="ARBA" id="ARBA00022527"/>
    </source>
</evidence>
<dbReference type="EMBL" id="JADYXP020000004">
    <property type="protein sequence ID" value="KAL0126994.1"/>
    <property type="molecule type" value="Genomic_DNA"/>
</dbReference>
<dbReference type="InterPro" id="IPR002374">
    <property type="entry name" value="cGMP_dep_kinase"/>
</dbReference>
<dbReference type="PANTHER" id="PTHR24353">
    <property type="entry name" value="CYCLIC NUCLEOTIDE-DEPENDENT PROTEIN KINASE"/>
    <property type="match status" value="1"/>
</dbReference>
<dbReference type="Pfam" id="PF00027">
    <property type="entry name" value="cNMP_binding"/>
    <property type="match status" value="2"/>
</dbReference>
<evidence type="ECO:0000256" key="10">
    <source>
        <dbReference type="ARBA" id="ARBA00047298"/>
    </source>
</evidence>
<keyword evidence="4 12" id="KW-0140">cGMP</keyword>
<dbReference type="GO" id="GO:0005737">
    <property type="term" value="C:cytoplasm"/>
    <property type="evidence" value="ECO:0007669"/>
    <property type="project" value="UniProtKB-ARBA"/>
</dbReference>
<dbReference type="PRINTS" id="PR00104">
    <property type="entry name" value="CGMPKINASE"/>
</dbReference>
<comment type="caution">
    <text evidence="20">The sequence shown here is derived from an EMBL/GenBank/DDBJ whole genome shotgun (WGS) entry which is preliminary data.</text>
</comment>